<protein>
    <submittedName>
        <fullName evidence="2">Uncharacterized protein</fullName>
    </submittedName>
</protein>
<dbReference type="AlphaFoldDB" id="A0AAV1JPH9"/>
<evidence type="ECO:0000256" key="1">
    <source>
        <dbReference type="SAM" id="MobiDB-lite"/>
    </source>
</evidence>
<name>A0AAV1JPH9_9NEOP</name>
<evidence type="ECO:0000313" key="2">
    <source>
        <dbReference type="EMBL" id="CAK1550794.1"/>
    </source>
</evidence>
<organism evidence="2 3">
    <name type="scientific">Leptosia nina</name>
    <dbReference type="NCBI Taxonomy" id="320188"/>
    <lineage>
        <taxon>Eukaryota</taxon>
        <taxon>Metazoa</taxon>
        <taxon>Ecdysozoa</taxon>
        <taxon>Arthropoda</taxon>
        <taxon>Hexapoda</taxon>
        <taxon>Insecta</taxon>
        <taxon>Pterygota</taxon>
        <taxon>Neoptera</taxon>
        <taxon>Endopterygota</taxon>
        <taxon>Lepidoptera</taxon>
        <taxon>Glossata</taxon>
        <taxon>Ditrysia</taxon>
        <taxon>Papilionoidea</taxon>
        <taxon>Pieridae</taxon>
        <taxon>Pierinae</taxon>
        <taxon>Leptosia</taxon>
    </lineage>
</organism>
<dbReference type="Proteomes" id="UP001497472">
    <property type="component" value="Unassembled WGS sequence"/>
</dbReference>
<comment type="caution">
    <text evidence="2">The sequence shown here is derived from an EMBL/GenBank/DDBJ whole genome shotgun (WGS) entry which is preliminary data.</text>
</comment>
<feature type="region of interest" description="Disordered" evidence="1">
    <location>
        <begin position="133"/>
        <end position="156"/>
    </location>
</feature>
<dbReference type="EMBL" id="CAVLEF010000088">
    <property type="protein sequence ID" value="CAK1550794.1"/>
    <property type="molecule type" value="Genomic_DNA"/>
</dbReference>
<reference evidence="2 3" key="1">
    <citation type="submission" date="2023-11" db="EMBL/GenBank/DDBJ databases">
        <authorList>
            <person name="Okamura Y."/>
        </authorList>
    </citation>
    <scope>NUCLEOTIDE SEQUENCE [LARGE SCALE GENOMIC DNA]</scope>
</reference>
<keyword evidence="3" id="KW-1185">Reference proteome</keyword>
<proteinExistence type="predicted"/>
<gene>
    <name evidence="2" type="ORF">LNINA_LOCUS9987</name>
</gene>
<feature type="compositionally biased region" description="Basic and acidic residues" evidence="1">
    <location>
        <begin position="146"/>
        <end position="156"/>
    </location>
</feature>
<sequence length="411" mass="47420">MYTDVIDFGIKVKVLFSGNDSELDIPGIDLSKYVRDPRSYNPILYIHKKLLPYAKNEIKIQDCKKVDKGIQFDHEKFQPKYKTKIINHNNDPVVEQTIKFAKEIIPITIPPSTDASTEPIYFIKSNKCQKRKKTDSKLHQKNNAACEKERSHNFTDEVNKTNQTFSGRESLSRSSHNNTIDDIQENRSFSCSLSEHSEKRNLKREKFLQKCKDNDVRMIASESFEALAENLNSSGDAKIKIHLMNGKDKSLLCESIRTPVIKAIRECILETQNTSEVNFELKNIQSTVKNNTHKLDIILEKINNIEKKLELLNDGVRMPKISKLEELEQDVILRDSTSEEELAQIHFNKKKKVKVITLSPKHEEVEIEDSVRKLDRGEFPSQFQSSSQLNVRSENPSRIPARFCWTDVGNQ</sequence>
<accession>A0AAV1JPH9</accession>
<evidence type="ECO:0000313" key="3">
    <source>
        <dbReference type="Proteomes" id="UP001497472"/>
    </source>
</evidence>